<dbReference type="EMBL" id="JAUTAS010000001">
    <property type="protein sequence ID" value="MDQ1108646.1"/>
    <property type="molecule type" value="Genomic_DNA"/>
</dbReference>
<evidence type="ECO:0000313" key="2">
    <source>
        <dbReference type="EMBL" id="MDQ1108646.1"/>
    </source>
</evidence>
<evidence type="ECO:0000313" key="3">
    <source>
        <dbReference type="Proteomes" id="UP001226084"/>
    </source>
</evidence>
<proteinExistence type="predicted"/>
<dbReference type="PANTHER" id="PTHR34989:SF1">
    <property type="entry name" value="PROTEIN HDED"/>
    <property type="match status" value="1"/>
</dbReference>
<organism evidence="2 3">
    <name type="scientific">Stenotrophomonas rhizophila</name>
    <dbReference type="NCBI Taxonomy" id="216778"/>
    <lineage>
        <taxon>Bacteria</taxon>
        <taxon>Pseudomonadati</taxon>
        <taxon>Pseudomonadota</taxon>
        <taxon>Gammaproteobacteria</taxon>
        <taxon>Lysobacterales</taxon>
        <taxon>Lysobacteraceae</taxon>
        <taxon>Stenotrophomonas</taxon>
    </lineage>
</organism>
<feature type="transmembrane region" description="Helical" evidence="1">
    <location>
        <begin position="165"/>
        <end position="185"/>
    </location>
</feature>
<dbReference type="Pfam" id="PF03729">
    <property type="entry name" value="DUF308"/>
    <property type="match status" value="1"/>
</dbReference>
<dbReference type="InterPro" id="IPR052712">
    <property type="entry name" value="Acid_resist_chaperone_HdeD"/>
</dbReference>
<feature type="transmembrane region" description="Helical" evidence="1">
    <location>
        <begin position="25"/>
        <end position="44"/>
    </location>
</feature>
<feature type="transmembrane region" description="Helical" evidence="1">
    <location>
        <begin position="50"/>
        <end position="71"/>
    </location>
</feature>
<keyword evidence="1" id="KW-0812">Transmembrane</keyword>
<dbReference type="InterPro" id="IPR005325">
    <property type="entry name" value="DUF308_memb"/>
</dbReference>
<reference evidence="2" key="1">
    <citation type="submission" date="2023-07" db="EMBL/GenBank/DDBJ databases">
        <title>Functional and genomic diversity of the sorghum phyllosphere microbiome.</title>
        <authorList>
            <person name="Shade A."/>
        </authorList>
    </citation>
    <scope>NUCLEOTIDE SEQUENCE</scope>
    <source>
        <strain evidence="2">SORGH_AS_0457</strain>
    </source>
</reference>
<comment type="caution">
    <text evidence="2">The sequence shown here is derived from an EMBL/GenBank/DDBJ whole genome shotgun (WGS) entry which is preliminary data.</text>
</comment>
<feature type="transmembrane region" description="Helical" evidence="1">
    <location>
        <begin position="102"/>
        <end position="126"/>
    </location>
</feature>
<dbReference type="AlphaFoldDB" id="A0AAP5EDI4"/>
<dbReference type="Proteomes" id="UP001226084">
    <property type="component" value="Unassembled WGS sequence"/>
</dbReference>
<feature type="transmembrane region" description="Helical" evidence="1">
    <location>
        <begin position="78"/>
        <end position="96"/>
    </location>
</feature>
<feature type="transmembrane region" description="Helical" evidence="1">
    <location>
        <begin position="138"/>
        <end position="159"/>
    </location>
</feature>
<gene>
    <name evidence="2" type="ORF">QE424_001805</name>
</gene>
<keyword evidence="1" id="KW-0472">Membrane</keyword>
<dbReference type="RefSeq" id="WP_307106990.1">
    <property type="nucleotide sequence ID" value="NZ_JAUTAS010000001.1"/>
</dbReference>
<sequence length="198" mass="20495">MTVFSRLGKDPGSIGVAMKSSWQRLLIVGVLLLVLGAFGIYASSFMVRTMTVLVAGLLVIAGALQLTEAFLLHGLPSFAMTILLGAAQIIGGVAIYTHPEWAAYAVATTVAAVLVVQSIAQISLAFRFAPGGKRWISLVSGLVALVAAVVCVSGVAWAGRASASWGVGLALLAMGVAYIAIALLFRQDRDPAASPARR</sequence>
<name>A0AAP5EDI4_9GAMM</name>
<keyword evidence="1" id="KW-1133">Transmembrane helix</keyword>
<dbReference type="PANTHER" id="PTHR34989">
    <property type="entry name" value="PROTEIN HDED"/>
    <property type="match status" value="1"/>
</dbReference>
<dbReference type="GO" id="GO:0005886">
    <property type="term" value="C:plasma membrane"/>
    <property type="evidence" value="ECO:0007669"/>
    <property type="project" value="TreeGrafter"/>
</dbReference>
<accession>A0AAP5EDI4</accession>
<evidence type="ECO:0000256" key="1">
    <source>
        <dbReference type="SAM" id="Phobius"/>
    </source>
</evidence>
<protein>
    <submittedName>
        <fullName evidence="2">Uncharacterized membrane protein HdeD (DUF308 family)</fullName>
    </submittedName>
</protein>